<comment type="caution">
    <text evidence="7">The sequence shown here is derived from an EMBL/GenBank/DDBJ whole genome shotgun (WGS) entry which is preliminary data.</text>
</comment>
<comment type="subcellular location">
    <subcellularLocation>
        <location evidence="1">Cell outer membrane</location>
    </subcellularLocation>
</comment>
<evidence type="ECO:0000256" key="5">
    <source>
        <dbReference type="ARBA" id="ARBA00023237"/>
    </source>
</evidence>
<proteinExistence type="inferred from homology"/>
<comment type="similarity">
    <text evidence="2">Belongs to the SusD family.</text>
</comment>
<feature type="domain" description="RagB/SusD" evidence="6">
    <location>
        <begin position="375"/>
        <end position="519"/>
    </location>
</feature>
<dbReference type="RefSeq" id="WP_124315607.1">
    <property type="nucleotide sequence ID" value="NZ_AP028155.1"/>
</dbReference>
<dbReference type="EMBL" id="JACIES010000002">
    <property type="protein sequence ID" value="MBB4025334.1"/>
    <property type="molecule type" value="Genomic_DNA"/>
</dbReference>
<dbReference type="InterPro" id="IPR012944">
    <property type="entry name" value="SusD_RagB_dom"/>
</dbReference>
<keyword evidence="5" id="KW-0998">Cell outer membrane</keyword>
<accession>A0A7W6HVW4</accession>
<sequence length="523" mass="60459">MKKIWMYLFFLPLFACDDFLTVESENDVTYYSYFKTEQDVEAVITTMMAMEIDMWGSVMNVDVFDIAALPCDEYWNEDQRNLALTAFSIMEGVSWGGYYSIIGHADLLIDNSFRFGGMTEERKEFWLAQANFIKALCYFNIARNWGDAPIPPNSTATEPLAKSPVKEVLGKAIECAEKALVLPTHEKLVDSYGNKLTSKQYASLGTVKTLLANIYAWMGGLYGEESYWEKAERYASDVIDGKCGFYKLEPTIALLLERTLGRVRESDETIFSIEVSDKDMDYMQIGWLQYLYPGILLCTYPEFDSSPELAETGFPRYLAARISVETVENMFPEEDDARKELYWYDLGNVFWWKITKRDDDGNPIDSVKVISDYAYFYKWHDVIRSKIEGDQGAVQNVEGNKVIWRLADLKLLRAESRARLGLSTAVEDLNDVRERSGLGPYAGSTDSEDLRREIFNERDRELFGEGQRYFDIIRNGYLDRLSEAYQQLTAKDIENGALYRPVAQRSFNNNELMTQNKYWLWRR</sequence>
<reference evidence="7 8" key="1">
    <citation type="submission" date="2020-08" db="EMBL/GenBank/DDBJ databases">
        <title>Genomic Encyclopedia of Type Strains, Phase IV (KMG-IV): sequencing the most valuable type-strain genomes for metagenomic binning, comparative biology and taxonomic classification.</title>
        <authorList>
            <person name="Goeker M."/>
        </authorList>
    </citation>
    <scope>NUCLEOTIDE SEQUENCE [LARGE SCALE GENOMIC DNA]</scope>
    <source>
        <strain evidence="7 8">DSM 105721</strain>
    </source>
</reference>
<name>A0A7W6HVW4_9BACT</name>
<dbReference type="Gene3D" id="1.25.40.390">
    <property type="match status" value="1"/>
</dbReference>
<dbReference type="GO" id="GO:0009279">
    <property type="term" value="C:cell outer membrane"/>
    <property type="evidence" value="ECO:0007669"/>
    <property type="project" value="UniProtKB-SubCell"/>
</dbReference>
<evidence type="ECO:0000259" key="6">
    <source>
        <dbReference type="Pfam" id="PF07980"/>
    </source>
</evidence>
<evidence type="ECO:0000256" key="3">
    <source>
        <dbReference type="ARBA" id="ARBA00022729"/>
    </source>
</evidence>
<keyword evidence="4" id="KW-0472">Membrane</keyword>
<evidence type="ECO:0000256" key="4">
    <source>
        <dbReference type="ARBA" id="ARBA00023136"/>
    </source>
</evidence>
<dbReference type="OrthoDB" id="618454at2"/>
<dbReference type="GeneID" id="93099449"/>
<organism evidence="7 8">
    <name type="scientific">Butyricimonas faecihominis</name>
    <dbReference type="NCBI Taxonomy" id="1472416"/>
    <lineage>
        <taxon>Bacteria</taxon>
        <taxon>Pseudomonadati</taxon>
        <taxon>Bacteroidota</taxon>
        <taxon>Bacteroidia</taxon>
        <taxon>Bacteroidales</taxon>
        <taxon>Odoribacteraceae</taxon>
        <taxon>Butyricimonas</taxon>
    </lineage>
</organism>
<evidence type="ECO:0000313" key="8">
    <source>
        <dbReference type="Proteomes" id="UP000546007"/>
    </source>
</evidence>
<dbReference type="Proteomes" id="UP000546007">
    <property type="component" value="Unassembled WGS sequence"/>
</dbReference>
<dbReference type="AlphaFoldDB" id="A0A7W6HVW4"/>
<gene>
    <name evidence="7" type="ORF">GGR14_001106</name>
</gene>
<protein>
    <recommendedName>
        <fullName evidence="6">RagB/SusD domain-containing protein</fullName>
    </recommendedName>
</protein>
<dbReference type="Pfam" id="PF07980">
    <property type="entry name" value="SusD_RagB"/>
    <property type="match status" value="1"/>
</dbReference>
<dbReference type="SUPFAM" id="SSF48452">
    <property type="entry name" value="TPR-like"/>
    <property type="match status" value="1"/>
</dbReference>
<keyword evidence="3" id="KW-0732">Signal</keyword>
<evidence type="ECO:0000256" key="1">
    <source>
        <dbReference type="ARBA" id="ARBA00004442"/>
    </source>
</evidence>
<evidence type="ECO:0000313" key="7">
    <source>
        <dbReference type="EMBL" id="MBB4025334.1"/>
    </source>
</evidence>
<keyword evidence="8" id="KW-1185">Reference proteome</keyword>
<evidence type="ECO:0000256" key="2">
    <source>
        <dbReference type="ARBA" id="ARBA00006275"/>
    </source>
</evidence>
<dbReference type="InterPro" id="IPR011990">
    <property type="entry name" value="TPR-like_helical_dom_sf"/>
</dbReference>